<evidence type="ECO:0000313" key="4">
    <source>
        <dbReference type="EMBL" id="GFM32295.1"/>
    </source>
</evidence>
<proteinExistence type="predicted"/>
<accession>A0A7J0BGR9</accession>
<sequence length="260" mass="29944">MKRLLAAMFILMLLPTAGDFAVADKSEVPFRVIMPIDNWPPYRVVSNGTMSGLDLDLMKELTERVSFRVEFQPMPWNRSLVQMQQGKVDAMTGLARRPEREQFIYYIEPPYSVCSTVFYTPEGKGRSIRTYEDLKGRRLGYVFGSAYFQQFDEDQTLGKIGVATEEQLIKMILAGRLDVFVGTDCQVDYELVSQGLTDKIEKAAFRPGNTVTLYFGVSRYSMFFSYVEDLERVMRQMKQDGTIQRINENYFRPAGKGKRQ</sequence>
<dbReference type="AlphaFoldDB" id="A0A7J0BGR9"/>
<gene>
    <name evidence="4" type="ORF">DSM101010T_06600</name>
</gene>
<keyword evidence="5" id="KW-1185">Reference proteome</keyword>
<dbReference type="EMBL" id="BLVO01000005">
    <property type="protein sequence ID" value="GFM32295.1"/>
    <property type="molecule type" value="Genomic_DNA"/>
</dbReference>
<comment type="caution">
    <text evidence="4">The sequence shown here is derived from an EMBL/GenBank/DDBJ whole genome shotgun (WGS) entry which is preliminary data.</text>
</comment>
<reference evidence="4 5" key="1">
    <citation type="submission" date="2020-05" db="EMBL/GenBank/DDBJ databases">
        <title>Draft genome sequence of Desulfovibrio sp. strain HN2T.</title>
        <authorList>
            <person name="Ueno A."/>
            <person name="Tamazawa S."/>
            <person name="Tamamura S."/>
            <person name="Murakami T."/>
            <person name="Kiyama T."/>
            <person name="Inomata H."/>
            <person name="Amano Y."/>
            <person name="Miyakawa K."/>
            <person name="Tamaki H."/>
            <person name="Naganuma T."/>
            <person name="Kaneko K."/>
        </authorList>
    </citation>
    <scope>NUCLEOTIDE SEQUENCE [LARGE SCALE GENOMIC DNA]</scope>
    <source>
        <strain evidence="4 5">HN2</strain>
    </source>
</reference>
<feature type="domain" description="Solute-binding protein family 3/N-terminal" evidence="3">
    <location>
        <begin position="29"/>
        <end position="254"/>
    </location>
</feature>
<dbReference type="InterPro" id="IPR001638">
    <property type="entry name" value="Solute-binding_3/MltF_N"/>
</dbReference>
<keyword evidence="1 2" id="KW-0732">Signal</keyword>
<dbReference type="Pfam" id="PF00497">
    <property type="entry name" value="SBP_bac_3"/>
    <property type="match status" value="1"/>
</dbReference>
<dbReference type="Gene3D" id="3.40.190.10">
    <property type="entry name" value="Periplasmic binding protein-like II"/>
    <property type="match status" value="2"/>
</dbReference>
<dbReference type="SUPFAM" id="SSF53850">
    <property type="entry name" value="Periplasmic binding protein-like II"/>
    <property type="match status" value="1"/>
</dbReference>
<dbReference type="RefSeq" id="WP_174404007.1">
    <property type="nucleotide sequence ID" value="NZ_BLVO01000005.1"/>
</dbReference>
<dbReference type="PANTHER" id="PTHR35936">
    <property type="entry name" value="MEMBRANE-BOUND LYTIC MUREIN TRANSGLYCOSYLASE F"/>
    <property type="match status" value="1"/>
</dbReference>
<organism evidence="4 5">
    <name type="scientific">Desulfovibrio subterraneus</name>
    <dbReference type="NCBI Taxonomy" id="2718620"/>
    <lineage>
        <taxon>Bacteria</taxon>
        <taxon>Pseudomonadati</taxon>
        <taxon>Thermodesulfobacteriota</taxon>
        <taxon>Desulfovibrionia</taxon>
        <taxon>Desulfovibrionales</taxon>
        <taxon>Desulfovibrionaceae</taxon>
        <taxon>Desulfovibrio</taxon>
    </lineage>
</organism>
<feature type="signal peptide" evidence="2">
    <location>
        <begin position="1"/>
        <end position="21"/>
    </location>
</feature>
<evidence type="ECO:0000256" key="2">
    <source>
        <dbReference type="SAM" id="SignalP"/>
    </source>
</evidence>
<dbReference type="PANTHER" id="PTHR35936:SF6">
    <property type="entry name" value="AMINO ACID ABC TRANSPORTER SUBSTRATE-BINDING PAAT FAMILY PROTEIN"/>
    <property type="match status" value="1"/>
</dbReference>
<dbReference type="SMART" id="SM00062">
    <property type="entry name" value="PBPb"/>
    <property type="match status" value="1"/>
</dbReference>
<feature type="chain" id="PRO_5029583711" evidence="2">
    <location>
        <begin position="22"/>
        <end position="260"/>
    </location>
</feature>
<evidence type="ECO:0000259" key="3">
    <source>
        <dbReference type="SMART" id="SM00062"/>
    </source>
</evidence>
<dbReference type="Proteomes" id="UP000503840">
    <property type="component" value="Unassembled WGS sequence"/>
</dbReference>
<name>A0A7J0BGR9_9BACT</name>
<protein>
    <submittedName>
        <fullName evidence="4">ABC transporter substrate-binding protein</fullName>
    </submittedName>
</protein>
<evidence type="ECO:0000256" key="1">
    <source>
        <dbReference type="ARBA" id="ARBA00022729"/>
    </source>
</evidence>
<evidence type="ECO:0000313" key="5">
    <source>
        <dbReference type="Proteomes" id="UP000503840"/>
    </source>
</evidence>